<dbReference type="SUPFAM" id="SSF74653">
    <property type="entry name" value="TolA/TonB C-terminal domain"/>
    <property type="match status" value="1"/>
</dbReference>
<comment type="subcellular location">
    <subcellularLocation>
        <location evidence="1">Membrane</location>
        <topology evidence="1">Single-pass membrane protein</topology>
    </subcellularLocation>
</comment>
<gene>
    <name evidence="8" type="ORF">SAMN05660330_01785</name>
</gene>
<keyword evidence="3 7" id="KW-1133">Transmembrane helix</keyword>
<keyword evidence="4 7" id="KW-0472">Membrane</keyword>
<feature type="region of interest" description="Disordered" evidence="6">
    <location>
        <begin position="102"/>
        <end position="122"/>
    </location>
</feature>
<protein>
    <submittedName>
        <fullName evidence="8">TonB C terminal</fullName>
    </submittedName>
</protein>
<evidence type="ECO:0000256" key="4">
    <source>
        <dbReference type="ARBA" id="ARBA00023136"/>
    </source>
</evidence>
<feature type="region of interest" description="Disordered" evidence="6">
    <location>
        <begin position="161"/>
        <end position="185"/>
    </location>
</feature>
<dbReference type="Pfam" id="PF13103">
    <property type="entry name" value="TonB_2"/>
    <property type="match status" value="1"/>
</dbReference>
<dbReference type="GO" id="GO:0016020">
    <property type="term" value="C:membrane"/>
    <property type="evidence" value="ECO:0007669"/>
    <property type="project" value="UniProtKB-SubCell"/>
</dbReference>
<accession>A0A1H0PVY3</accession>
<feature type="coiled-coil region" evidence="5">
    <location>
        <begin position="126"/>
        <end position="160"/>
    </location>
</feature>
<evidence type="ECO:0000256" key="5">
    <source>
        <dbReference type="SAM" id="Coils"/>
    </source>
</evidence>
<name>A0A1H0PVY3_9BACT</name>
<dbReference type="Gene3D" id="3.30.1150.10">
    <property type="match status" value="1"/>
</dbReference>
<evidence type="ECO:0000313" key="8">
    <source>
        <dbReference type="EMBL" id="SDP09184.1"/>
    </source>
</evidence>
<evidence type="ECO:0000313" key="9">
    <source>
        <dbReference type="Proteomes" id="UP000199073"/>
    </source>
</evidence>
<evidence type="ECO:0000256" key="6">
    <source>
        <dbReference type="SAM" id="MobiDB-lite"/>
    </source>
</evidence>
<dbReference type="STRING" id="91360.SAMN05660330_01785"/>
<feature type="compositionally biased region" description="Gly residues" evidence="6">
    <location>
        <begin position="172"/>
        <end position="183"/>
    </location>
</feature>
<evidence type="ECO:0000256" key="7">
    <source>
        <dbReference type="SAM" id="Phobius"/>
    </source>
</evidence>
<dbReference type="OrthoDB" id="5432798at2"/>
<dbReference type="Proteomes" id="UP000199073">
    <property type="component" value="Unassembled WGS sequence"/>
</dbReference>
<reference evidence="8 9" key="1">
    <citation type="submission" date="2016-10" db="EMBL/GenBank/DDBJ databases">
        <authorList>
            <person name="de Groot N.N."/>
        </authorList>
    </citation>
    <scope>NUCLEOTIDE SEQUENCE [LARGE SCALE GENOMIC DNA]</scope>
    <source>
        <strain evidence="8 9">DSM 12130</strain>
    </source>
</reference>
<feature type="transmembrane region" description="Helical" evidence="7">
    <location>
        <begin position="7"/>
        <end position="26"/>
    </location>
</feature>
<sequence>MSNDWKIPLNIAIGVHLLVLISALYLPGIFKVKPKFADIYTVSIVNIAEPGAVAQTPSEPEAAETISKASPDNNKKLVPIEDIVKKPAPSVAPAKAVSLKPLKIKKKKATPPPKPSDNDELIKQRREKLARAIREEELLAEKARLAREALEKERQLLTHSSPPAVARPSGGVVRGDGTSGAAGGTSNIIESQYYASIINRLHQYWALPENIEKNNKVTATVVVTIQQNGAVADMFFESRSGDRLFDQFVTRTLETATPFPPIPPAMKKQRFEVGLVFRPGGVQ</sequence>
<keyword evidence="2 7" id="KW-0812">Transmembrane</keyword>
<dbReference type="RefSeq" id="WP_143005472.1">
    <property type="nucleotide sequence ID" value="NZ_FNJI01000010.1"/>
</dbReference>
<keyword evidence="9" id="KW-1185">Reference proteome</keyword>
<keyword evidence="5" id="KW-0175">Coiled coil</keyword>
<dbReference type="NCBIfam" id="TIGR01352">
    <property type="entry name" value="tonB_Cterm"/>
    <property type="match status" value="1"/>
</dbReference>
<evidence type="ECO:0000256" key="2">
    <source>
        <dbReference type="ARBA" id="ARBA00022692"/>
    </source>
</evidence>
<evidence type="ECO:0000256" key="3">
    <source>
        <dbReference type="ARBA" id="ARBA00022989"/>
    </source>
</evidence>
<dbReference type="InterPro" id="IPR006260">
    <property type="entry name" value="TonB/TolA_C"/>
</dbReference>
<proteinExistence type="predicted"/>
<organism evidence="8 9">
    <name type="scientific">Desulforhopalus singaporensis</name>
    <dbReference type="NCBI Taxonomy" id="91360"/>
    <lineage>
        <taxon>Bacteria</taxon>
        <taxon>Pseudomonadati</taxon>
        <taxon>Thermodesulfobacteriota</taxon>
        <taxon>Desulfobulbia</taxon>
        <taxon>Desulfobulbales</taxon>
        <taxon>Desulfocapsaceae</taxon>
        <taxon>Desulforhopalus</taxon>
    </lineage>
</organism>
<dbReference type="AlphaFoldDB" id="A0A1H0PVY3"/>
<dbReference type="EMBL" id="FNJI01000010">
    <property type="protein sequence ID" value="SDP09184.1"/>
    <property type="molecule type" value="Genomic_DNA"/>
</dbReference>
<evidence type="ECO:0000256" key="1">
    <source>
        <dbReference type="ARBA" id="ARBA00004167"/>
    </source>
</evidence>